<sequence>LWRRGLGPPIPGRQAEGPRSSSGQNLGAAGGGGEGERGFEEKLCWFSPSVRQGAPLGVRRCPRPAAGDPAKSDGEDRQASGNDGKNYMCSRGVESHGSHEKTLNFLAAHAKTFSRKLCSCQKTCVPPIPRIYMC</sequence>
<feature type="non-terminal residue" evidence="2">
    <location>
        <position position="134"/>
    </location>
</feature>
<keyword evidence="3" id="KW-1185">Reference proteome</keyword>
<name>A0A9Q0Y5W4_9SAUR</name>
<organism evidence="2 3">
    <name type="scientific">Phrynocephalus forsythii</name>
    <dbReference type="NCBI Taxonomy" id="171643"/>
    <lineage>
        <taxon>Eukaryota</taxon>
        <taxon>Metazoa</taxon>
        <taxon>Chordata</taxon>
        <taxon>Craniata</taxon>
        <taxon>Vertebrata</taxon>
        <taxon>Euteleostomi</taxon>
        <taxon>Lepidosauria</taxon>
        <taxon>Squamata</taxon>
        <taxon>Bifurcata</taxon>
        <taxon>Unidentata</taxon>
        <taxon>Episquamata</taxon>
        <taxon>Toxicofera</taxon>
        <taxon>Iguania</taxon>
        <taxon>Acrodonta</taxon>
        <taxon>Agamidae</taxon>
        <taxon>Agaminae</taxon>
        <taxon>Phrynocephalus</taxon>
    </lineage>
</organism>
<gene>
    <name evidence="2" type="ORF">JRQ81_000372</name>
</gene>
<dbReference type="AlphaFoldDB" id="A0A9Q0Y5W4"/>
<evidence type="ECO:0000313" key="2">
    <source>
        <dbReference type="EMBL" id="KAJ7344422.1"/>
    </source>
</evidence>
<proteinExistence type="predicted"/>
<feature type="region of interest" description="Disordered" evidence="1">
    <location>
        <begin position="1"/>
        <end position="36"/>
    </location>
</feature>
<evidence type="ECO:0000313" key="3">
    <source>
        <dbReference type="Proteomes" id="UP001142489"/>
    </source>
</evidence>
<accession>A0A9Q0Y5W4</accession>
<reference evidence="2" key="1">
    <citation type="journal article" date="2023" name="DNA Res.">
        <title>Chromosome-level genome assembly of Phrynocephalus forsythii using third-generation DNA sequencing and Hi-C analysis.</title>
        <authorList>
            <person name="Qi Y."/>
            <person name="Zhao W."/>
            <person name="Zhao Y."/>
            <person name="Niu C."/>
            <person name="Cao S."/>
            <person name="Zhang Y."/>
        </authorList>
    </citation>
    <scope>NUCLEOTIDE SEQUENCE</scope>
    <source>
        <tissue evidence="2">Muscle</tissue>
    </source>
</reference>
<feature type="region of interest" description="Disordered" evidence="1">
    <location>
        <begin position="52"/>
        <end position="93"/>
    </location>
</feature>
<evidence type="ECO:0000256" key="1">
    <source>
        <dbReference type="SAM" id="MobiDB-lite"/>
    </source>
</evidence>
<comment type="caution">
    <text evidence="2">The sequence shown here is derived from an EMBL/GenBank/DDBJ whole genome shotgun (WGS) entry which is preliminary data.</text>
</comment>
<protein>
    <submittedName>
        <fullName evidence="2">Uncharacterized protein</fullName>
    </submittedName>
</protein>
<dbReference type="EMBL" id="JAPFRF010000001">
    <property type="protein sequence ID" value="KAJ7344422.1"/>
    <property type="molecule type" value="Genomic_DNA"/>
</dbReference>
<dbReference type="Proteomes" id="UP001142489">
    <property type="component" value="Unassembled WGS sequence"/>
</dbReference>